<evidence type="ECO:0000256" key="9">
    <source>
        <dbReference type="PIRSR" id="PIRSR001191-1"/>
    </source>
</evidence>
<dbReference type="InterPro" id="IPR018487">
    <property type="entry name" value="Hemopexin-like_repeat"/>
</dbReference>
<dbReference type="Proteomes" id="UP000792457">
    <property type="component" value="Unassembled WGS sequence"/>
</dbReference>
<evidence type="ECO:0000256" key="11">
    <source>
        <dbReference type="PIRSR" id="PIRSR621190-2"/>
    </source>
</evidence>
<comment type="cofactor">
    <cofactor evidence="11">
        <name>Ca(2+)</name>
        <dbReference type="ChEBI" id="CHEBI:29108"/>
    </cofactor>
    <text evidence="11">Can bind about 5 Ca(2+) ions per subunit.</text>
</comment>
<feature type="binding site" evidence="11">
    <location>
        <position position="241"/>
    </location>
    <ligand>
        <name>Ca(2+)</name>
        <dbReference type="ChEBI" id="CHEBI:29108"/>
        <label>4</label>
    </ligand>
</feature>
<comment type="similarity">
    <text evidence="1">Belongs to the peptidase M10A family.</text>
</comment>
<dbReference type="AlphaFoldDB" id="A0A8K0KJZ8"/>
<dbReference type="SUPFAM" id="SSF55486">
    <property type="entry name" value="Metalloproteases ('zincins'), catalytic domain"/>
    <property type="match status" value="1"/>
</dbReference>
<feature type="domain" description="Peptidase metallopeptidase" evidence="15">
    <location>
        <begin position="1"/>
        <end position="129"/>
    </location>
</feature>
<dbReference type="InterPro" id="IPR006026">
    <property type="entry name" value="Peptidase_Metallo"/>
</dbReference>
<comment type="caution">
    <text evidence="16">The sequence shown here is derived from an EMBL/GenBank/DDBJ whole genome shotgun (WGS) entry which is preliminary data.</text>
</comment>
<keyword evidence="11" id="KW-0106">Calcium</keyword>
<dbReference type="GO" id="GO:0030574">
    <property type="term" value="P:collagen catabolic process"/>
    <property type="evidence" value="ECO:0007669"/>
    <property type="project" value="TreeGrafter"/>
</dbReference>
<feature type="binding site" evidence="11">
    <location>
        <position position="315"/>
    </location>
    <ligand>
        <name>Ca(2+)</name>
        <dbReference type="ChEBI" id="CHEBI:29108"/>
        <label>5</label>
    </ligand>
</feature>
<evidence type="ECO:0000256" key="8">
    <source>
        <dbReference type="ARBA" id="ARBA00023145"/>
    </source>
</evidence>
<feature type="binding site" evidence="11">
    <location>
        <position position="195"/>
    </location>
    <ligand>
        <name>Ca(2+)</name>
        <dbReference type="ChEBI" id="CHEBI:29108"/>
        <label>5</label>
    </ligand>
</feature>
<keyword evidence="3 10" id="KW-0479">Metal-binding</keyword>
<keyword evidence="4" id="KW-0677">Repeat</keyword>
<dbReference type="GO" id="GO:0005615">
    <property type="term" value="C:extracellular space"/>
    <property type="evidence" value="ECO:0007669"/>
    <property type="project" value="TreeGrafter"/>
</dbReference>
<dbReference type="PIRSF" id="PIRSF001191">
    <property type="entry name" value="Peptidase_M10A_matrix"/>
    <property type="match status" value="1"/>
</dbReference>
<feature type="binding site" evidence="11">
    <location>
        <position position="243"/>
    </location>
    <ligand>
        <name>Ca(2+)</name>
        <dbReference type="ChEBI" id="CHEBI:29108"/>
        <label>5</label>
    </ligand>
</feature>
<keyword evidence="7" id="KW-0482">Metalloprotease</keyword>
<evidence type="ECO:0000256" key="2">
    <source>
        <dbReference type="ARBA" id="ARBA00022670"/>
    </source>
</evidence>
<feature type="binding site" evidence="11">
    <location>
        <position position="60"/>
    </location>
    <ligand>
        <name>Ca(2+)</name>
        <dbReference type="ChEBI" id="CHEBI:29108"/>
        <label>3</label>
    </ligand>
</feature>
<dbReference type="Gene3D" id="2.110.10.10">
    <property type="entry name" value="Hemopexin-like domain"/>
    <property type="match status" value="2"/>
</dbReference>
<evidence type="ECO:0000313" key="17">
    <source>
        <dbReference type="Proteomes" id="UP000792457"/>
    </source>
</evidence>
<dbReference type="PANTHER" id="PTHR10201">
    <property type="entry name" value="MATRIX METALLOPROTEINASE"/>
    <property type="match status" value="1"/>
</dbReference>
<keyword evidence="5" id="KW-0378">Hydrolase</keyword>
<evidence type="ECO:0000256" key="6">
    <source>
        <dbReference type="ARBA" id="ARBA00022833"/>
    </source>
</evidence>
<evidence type="ECO:0000256" key="12">
    <source>
        <dbReference type="PIRSR" id="PIRSR621190-3"/>
    </source>
</evidence>
<dbReference type="InterPro" id="IPR000585">
    <property type="entry name" value="Hemopexin-like_dom"/>
</dbReference>
<dbReference type="InterPro" id="IPR021190">
    <property type="entry name" value="Pept_M10A"/>
</dbReference>
<evidence type="ECO:0000259" key="15">
    <source>
        <dbReference type="SMART" id="SM00235"/>
    </source>
</evidence>
<dbReference type="EMBL" id="KZ309056">
    <property type="protein sequence ID" value="KAG8236649.1"/>
    <property type="molecule type" value="Genomic_DNA"/>
</dbReference>
<sequence>MQVPPNPKLMDPSTVKRELWEALNVWAENSKLTFQMVDYGDADIDIEFSRGGDAHFDDDELWMASNSDIEEGTSLFSVAAHEFGHSLGLSHSSVEGALMYPWYQGTRNADEKFRLPDDDRFGIEQLYGRKHDRPYPTRGPRPMPSTTTTTTLPPPRYTPPTHRPRPDRPHPRPERPQPPKEYDKPNTCDTSYDAISLIRGELFIFKGRYFWRLNKDHMRDGYPVEISRFWPELPANFTHIDAAYERLDKMIVFFIGLPESLEKVDGAMVWGHNSKTYFFSGTMYWRLEDYTGKVELDYPRDMKMWRGVGYNIDSVFKDQDGVTYFFKGKGFWKFNDRRMRVDKEAQLSSASYWMHCPVEEEREFVPENPYEPSRSVSICVCFQLYVFICIYEFSKFLQQVTSSEILGVW</sequence>
<dbReference type="SMART" id="SM00120">
    <property type="entry name" value="HX"/>
    <property type="match status" value="3"/>
</dbReference>
<accession>A0A8K0KJZ8</accession>
<proteinExistence type="inferred from homology"/>
<feature type="repeat" description="Hemopexin" evidence="13">
    <location>
        <begin position="261"/>
        <end position="308"/>
    </location>
</feature>
<feature type="disulfide bond" evidence="12">
    <location>
        <begin position="188"/>
        <end position="356"/>
    </location>
</feature>
<feature type="binding site" evidence="10">
    <location>
        <position position="91"/>
    </location>
    <ligand>
        <name>Zn(2+)</name>
        <dbReference type="ChEBI" id="CHEBI:29105"/>
        <label>2</label>
        <note>catalytic</note>
    </ligand>
</feature>
<dbReference type="GO" id="GO:0006508">
    <property type="term" value="P:proteolysis"/>
    <property type="evidence" value="ECO:0007669"/>
    <property type="project" value="UniProtKB-KW"/>
</dbReference>
<feature type="binding site" evidence="11">
    <location>
        <position position="99"/>
    </location>
    <ligand>
        <name>Zn(2+)</name>
        <dbReference type="ChEBI" id="CHEBI:29105"/>
        <label>2</label>
        <note>catalytic</note>
    </ligand>
</feature>
<feature type="binding site" evidence="11">
    <location>
        <position position="53"/>
    </location>
    <ligand>
        <name>Ca(2+)</name>
        <dbReference type="ChEBI" id="CHEBI:29108"/>
        <label>2</label>
    </ligand>
</feature>
<feature type="region of interest" description="Disordered" evidence="14">
    <location>
        <begin position="125"/>
        <end position="188"/>
    </location>
</feature>
<name>A0A8K0KJZ8_LADFU</name>
<keyword evidence="17" id="KW-1185">Reference proteome</keyword>
<feature type="binding site" evidence="11">
    <location>
        <position position="55"/>
    </location>
    <ligand>
        <name>Zn(2+)</name>
        <dbReference type="ChEBI" id="CHEBI:29105"/>
        <label>1</label>
    </ligand>
</feature>
<feature type="binding site" evidence="11">
    <location>
        <position position="193"/>
    </location>
    <ligand>
        <name>Ca(2+)</name>
        <dbReference type="ChEBI" id="CHEBI:29108"/>
        <label>4</label>
    </ligand>
</feature>
<feature type="repeat" description="Hemopexin" evidence="13">
    <location>
        <begin position="185"/>
        <end position="233"/>
    </location>
</feature>
<dbReference type="InterPro" id="IPR036375">
    <property type="entry name" value="Hemopexin-like_dom_sf"/>
</dbReference>
<feature type="compositionally biased region" description="Basic and acidic residues" evidence="14">
    <location>
        <begin position="164"/>
        <end position="186"/>
    </location>
</feature>
<dbReference type="CDD" id="cd00094">
    <property type="entry name" value="HX"/>
    <property type="match status" value="1"/>
</dbReference>
<keyword evidence="6 10" id="KW-0862">Zinc</keyword>
<evidence type="ECO:0000256" key="1">
    <source>
        <dbReference type="ARBA" id="ARBA00010370"/>
    </source>
</evidence>
<feature type="binding site" evidence="11">
    <location>
        <position position="51"/>
    </location>
    <ligand>
        <name>Ca(2+)</name>
        <dbReference type="ChEBI" id="CHEBI:29108"/>
        <label>2</label>
    </ligand>
</feature>
<dbReference type="SMART" id="SM00235">
    <property type="entry name" value="ZnMc"/>
    <property type="match status" value="1"/>
</dbReference>
<dbReference type="PANTHER" id="PTHR10201:SF308">
    <property type="entry name" value="MATRIX METALLOPROTEINASE 2"/>
    <property type="match status" value="1"/>
</dbReference>
<evidence type="ECO:0000256" key="10">
    <source>
        <dbReference type="PIRSR" id="PIRSR001191-2"/>
    </source>
</evidence>
<evidence type="ECO:0000256" key="14">
    <source>
        <dbReference type="SAM" id="MobiDB-lite"/>
    </source>
</evidence>
<dbReference type="InterPro" id="IPR033739">
    <property type="entry name" value="M10A_MMP"/>
</dbReference>
<feature type="binding site" evidence="10">
    <location>
        <position position="85"/>
    </location>
    <ligand>
        <name>Zn(2+)</name>
        <dbReference type="ChEBI" id="CHEBI:29105"/>
        <label>2</label>
        <note>catalytic</note>
    </ligand>
</feature>
<feature type="repeat" description="Hemopexin" evidence="13">
    <location>
        <begin position="309"/>
        <end position="356"/>
    </location>
</feature>
<dbReference type="Gene3D" id="3.40.390.10">
    <property type="entry name" value="Collagenase (Catalytic Domain)"/>
    <property type="match status" value="1"/>
</dbReference>
<dbReference type="GO" id="GO:0008270">
    <property type="term" value="F:zinc ion binding"/>
    <property type="evidence" value="ECO:0007669"/>
    <property type="project" value="InterPro"/>
</dbReference>
<dbReference type="InterPro" id="IPR024079">
    <property type="entry name" value="MetalloPept_cat_dom_sf"/>
</dbReference>
<comment type="cofactor">
    <cofactor evidence="11">
        <name>Zn(2+)</name>
        <dbReference type="ChEBI" id="CHEBI:29105"/>
    </cofactor>
    <text evidence="11">Binds 2 Zn(2+) ions per subunit.</text>
</comment>
<dbReference type="Pfam" id="PF00045">
    <property type="entry name" value="Hemopexin"/>
    <property type="match status" value="3"/>
</dbReference>
<keyword evidence="8" id="KW-0865">Zymogen</keyword>
<dbReference type="GO" id="GO:0031012">
    <property type="term" value="C:extracellular matrix"/>
    <property type="evidence" value="ECO:0007669"/>
    <property type="project" value="InterPro"/>
</dbReference>
<dbReference type="PROSITE" id="PS51642">
    <property type="entry name" value="HEMOPEXIN_2"/>
    <property type="match status" value="3"/>
</dbReference>
<evidence type="ECO:0000256" key="7">
    <source>
        <dbReference type="ARBA" id="ARBA00023049"/>
    </source>
</evidence>
<evidence type="ECO:0000256" key="3">
    <source>
        <dbReference type="ARBA" id="ARBA00022723"/>
    </source>
</evidence>
<dbReference type="Pfam" id="PF00413">
    <property type="entry name" value="Peptidase_M10"/>
    <property type="match status" value="1"/>
</dbReference>
<feature type="compositionally biased region" description="Basic and acidic residues" evidence="14">
    <location>
        <begin position="125"/>
        <end position="135"/>
    </location>
</feature>
<dbReference type="GO" id="GO:0004222">
    <property type="term" value="F:metalloendopeptidase activity"/>
    <property type="evidence" value="ECO:0007669"/>
    <property type="project" value="InterPro"/>
</dbReference>
<feature type="binding site" evidence="11">
    <location>
        <position position="57"/>
    </location>
    <ligand>
        <name>Ca(2+)</name>
        <dbReference type="ChEBI" id="CHEBI:29108"/>
        <label>3</label>
    </ligand>
</feature>
<feature type="binding site" evidence="11">
    <location>
        <position position="313"/>
    </location>
    <ligand>
        <name>Ca(2+)</name>
        <dbReference type="ChEBI" id="CHEBI:29108"/>
        <label>4</label>
    </ligand>
</feature>
<dbReference type="OrthoDB" id="406838at2759"/>
<dbReference type="InterPro" id="IPR001818">
    <property type="entry name" value="Pept_M10_metallopeptidase"/>
</dbReference>
<dbReference type="GO" id="GO:0030198">
    <property type="term" value="P:extracellular matrix organization"/>
    <property type="evidence" value="ECO:0007669"/>
    <property type="project" value="TreeGrafter"/>
</dbReference>
<feature type="active site" evidence="9">
    <location>
        <position position="82"/>
    </location>
</feature>
<evidence type="ECO:0000256" key="4">
    <source>
        <dbReference type="ARBA" id="ARBA00022737"/>
    </source>
</evidence>
<protein>
    <recommendedName>
        <fullName evidence="15">Peptidase metallopeptidase domain-containing protein</fullName>
    </recommendedName>
</protein>
<evidence type="ECO:0000256" key="13">
    <source>
        <dbReference type="PROSITE-ProRule" id="PRU01011"/>
    </source>
</evidence>
<feature type="binding site" evidence="11">
    <location>
        <position position="60"/>
    </location>
    <ligand>
        <name>Ca(2+)</name>
        <dbReference type="ChEBI" id="CHEBI:29108"/>
        <label>1</label>
    </ligand>
</feature>
<evidence type="ECO:0000256" key="5">
    <source>
        <dbReference type="ARBA" id="ARBA00022801"/>
    </source>
</evidence>
<feature type="binding site" evidence="11">
    <location>
        <position position="267"/>
    </location>
    <ligand>
        <name>Ca(2+)</name>
        <dbReference type="ChEBI" id="CHEBI:29108"/>
        <label>5</label>
    </ligand>
</feature>
<gene>
    <name evidence="16" type="ORF">J437_LFUL016988</name>
</gene>
<feature type="binding site" evidence="11">
    <location>
        <position position="58"/>
    </location>
    <ligand>
        <name>Ca(2+)</name>
        <dbReference type="ChEBI" id="CHEBI:29108"/>
        <label>1</label>
    </ligand>
</feature>
<reference evidence="16" key="1">
    <citation type="submission" date="2013-04" db="EMBL/GenBank/DDBJ databases">
        <authorList>
            <person name="Qu J."/>
            <person name="Murali S.C."/>
            <person name="Bandaranaike D."/>
            <person name="Bellair M."/>
            <person name="Blankenburg K."/>
            <person name="Chao H."/>
            <person name="Dinh H."/>
            <person name="Doddapaneni H."/>
            <person name="Downs B."/>
            <person name="Dugan-Rocha S."/>
            <person name="Elkadiri S."/>
            <person name="Gnanaolivu R.D."/>
            <person name="Hernandez B."/>
            <person name="Javaid M."/>
            <person name="Jayaseelan J.C."/>
            <person name="Lee S."/>
            <person name="Li M."/>
            <person name="Ming W."/>
            <person name="Munidasa M."/>
            <person name="Muniz J."/>
            <person name="Nguyen L."/>
            <person name="Ongeri F."/>
            <person name="Osuji N."/>
            <person name="Pu L.-L."/>
            <person name="Puazo M."/>
            <person name="Qu C."/>
            <person name="Quiroz J."/>
            <person name="Raj R."/>
            <person name="Weissenberger G."/>
            <person name="Xin Y."/>
            <person name="Zou X."/>
            <person name="Han Y."/>
            <person name="Richards S."/>
            <person name="Worley K."/>
            <person name="Muzny D."/>
            <person name="Gibbs R."/>
        </authorList>
    </citation>
    <scope>NUCLEOTIDE SEQUENCE</scope>
    <source>
        <strain evidence="16">Sampled in the wild</strain>
    </source>
</reference>
<feature type="binding site" evidence="10">
    <location>
        <position position="81"/>
    </location>
    <ligand>
        <name>Zn(2+)</name>
        <dbReference type="ChEBI" id="CHEBI:29105"/>
        <label>2</label>
        <note>catalytic</note>
    </ligand>
</feature>
<reference evidence="16" key="2">
    <citation type="submission" date="2017-10" db="EMBL/GenBank/DDBJ databases">
        <title>Ladona fulva Genome sequencing and assembly.</title>
        <authorList>
            <person name="Murali S."/>
            <person name="Richards S."/>
            <person name="Bandaranaike D."/>
            <person name="Bellair M."/>
            <person name="Blankenburg K."/>
            <person name="Chao H."/>
            <person name="Dinh H."/>
            <person name="Doddapaneni H."/>
            <person name="Dugan-Rocha S."/>
            <person name="Elkadiri S."/>
            <person name="Gnanaolivu R."/>
            <person name="Hernandez B."/>
            <person name="Skinner E."/>
            <person name="Javaid M."/>
            <person name="Lee S."/>
            <person name="Li M."/>
            <person name="Ming W."/>
            <person name="Munidasa M."/>
            <person name="Muniz J."/>
            <person name="Nguyen L."/>
            <person name="Hughes D."/>
            <person name="Osuji N."/>
            <person name="Pu L.-L."/>
            <person name="Puazo M."/>
            <person name="Qu C."/>
            <person name="Quiroz J."/>
            <person name="Raj R."/>
            <person name="Weissenberger G."/>
            <person name="Xin Y."/>
            <person name="Zou X."/>
            <person name="Han Y."/>
            <person name="Worley K."/>
            <person name="Muzny D."/>
            <person name="Gibbs R."/>
        </authorList>
    </citation>
    <scope>NUCLEOTIDE SEQUENCE</scope>
    <source>
        <strain evidence="16">Sampled in the wild</strain>
    </source>
</reference>
<dbReference type="CDD" id="cd04278">
    <property type="entry name" value="ZnMc_MMP"/>
    <property type="match status" value="1"/>
</dbReference>
<keyword evidence="12" id="KW-1015">Disulfide bond</keyword>
<keyword evidence="2" id="KW-0645">Protease</keyword>
<organism evidence="16 17">
    <name type="scientific">Ladona fulva</name>
    <name type="common">Scarce chaser dragonfly</name>
    <name type="synonym">Libellula fulva</name>
    <dbReference type="NCBI Taxonomy" id="123851"/>
    <lineage>
        <taxon>Eukaryota</taxon>
        <taxon>Metazoa</taxon>
        <taxon>Ecdysozoa</taxon>
        <taxon>Arthropoda</taxon>
        <taxon>Hexapoda</taxon>
        <taxon>Insecta</taxon>
        <taxon>Pterygota</taxon>
        <taxon>Palaeoptera</taxon>
        <taxon>Odonata</taxon>
        <taxon>Epiprocta</taxon>
        <taxon>Anisoptera</taxon>
        <taxon>Libelluloidea</taxon>
        <taxon>Libellulidae</taxon>
        <taxon>Ladona</taxon>
    </lineage>
</organism>
<evidence type="ECO:0000313" key="16">
    <source>
        <dbReference type="EMBL" id="KAG8236649.1"/>
    </source>
</evidence>
<dbReference type="SUPFAM" id="SSF50923">
    <property type="entry name" value="Hemopexin-like domain"/>
    <property type="match status" value="1"/>
</dbReference>